<gene>
    <name evidence="5" type="primary">BTBD9_23</name>
    <name evidence="5" type="ORF">g.122560</name>
</gene>
<dbReference type="GO" id="GO:0005737">
    <property type="term" value="C:cytoplasm"/>
    <property type="evidence" value="ECO:0007669"/>
    <property type="project" value="TreeGrafter"/>
</dbReference>
<reference evidence="5" key="1">
    <citation type="submission" date="2015-07" db="EMBL/GenBank/DDBJ databases">
        <title>Transcriptome Assembly of Anthurium amnicola.</title>
        <authorList>
            <person name="Suzuki J."/>
        </authorList>
    </citation>
    <scope>NUCLEOTIDE SEQUENCE</scope>
</reference>
<feature type="domain" description="TLDc" evidence="4">
    <location>
        <begin position="295"/>
        <end position="472"/>
    </location>
</feature>
<dbReference type="Pfam" id="PF07707">
    <property type="entry name" value="BACK"/>
    <property type="match status" value="1"/>
</dbReference>
<evidence type="ECO:0000259" key="4">
    <source>
        <dbReference type="PROSITE" id="PS51886"/>
    </source>
</evidence>
<dbReference type="PANTHER" id="PTHR46306:SF1">
    <property type="entry name" value="BTB_POZ DOMAIN-CONTAINING PROTEIN 9"/>
    <property type="match status" value="1"/>
</dbReference>
<comment type="pathway">
    <text evidence="2">Protein modification; protein ubiquitination.</text>
</comment>
<dbReference type="EMBL" id="GDJX01018858">
    <property type="protein sequence ID" value="JAT49078.1"/>
    <property type="molecule type" value="Transcribed_RNA"/>
</dbReference>
<dbReference type="PANTHER" id="PTHR46306">
    <property type="entry name" value="BTB/POZ DOMAIN-CONTAINING PROTEIN 9"/>
    <property type="match status" value="1"/>
</dbReference>
<evidence type="ECO:0000313" key="5">
    <source>
        <dbReference type="EMBL" id="JAT49078.1"/>
    </source>
</evidence>
<protein>
    <submittedName>
        <fullName evidence="5">BTB/POZ domain-containing protein 9</fullName>
    </submittedName>
</protein>
<feature type="domain" description="BTB" evidence="3">
    <location>
        <begin position="23"/>
        <end position="97"/>
    </location>
</feature>
<comment type="function">
    <text evidence="1">May act as a substrate-specific adapter of an E3 ubiquitin-protein ligase complex (CUL3-RBX1-BTB) which mediates the ubiquitination and subsequent proteasomal degradation of target proteins.</text>
</comment>
<dbReference type="AlphaFoldDB" id="A0A1D1Y373"/>
<dbReference type="PROSITE" id="PS51886">
    <property type="entry name" value="TLDC"/>
    <property type="match status" value="1"/>
</dbReference>
<evidence type="ECO:0000259" key="3">
    <source>
        <dbReference type="PROSITE" id="PS50097"/>
    </source>
</evidence>
<dbReference type="Gene3D" id="3.30.710.10">
    <property type="entry name" value="Potassium Channel Kv1.1, Chain A"/>
    <property type="match status" value="1"/>
</dbReference>
<dbReference type="CDD" id="cd18186">
    <property type="entry name" value="BTB_POZ_ZBTB_KLHL-like"/>
    <property type="match status" value="1"/>
</dbReference>
<evidence type="ECO:0000256" key="2">
    <source>
        <dbReference type="ARBA" id="ARBA00004906"/>
    </source>
</evidence>
<dbReference type="SMART" id="SM00225">
    <property type="entry name" value="BTB"/>
    <property type="match status" value="1"/>
</dbReference>
<dbReference type="Pfam" id="PF07534">
    <property type="entry name" value="TLD"/>
    <property type="match status" value="1"/>
</dbReference>
<dbReference type="InterPro" id="IPR006571">
    <property type="entry name" value="TLDc_dom"/>
</dbReference>
<proteinExistence type="predicted"/>
<dbReference type="InterPro" id="IPR011705">
    <property type="entry name" value="BACK"/>
</dbReference>
<name>A0A1D1Y373_9ARAE</name>
<dbReference type="InterPro" id="IPR000210">
    <property type="entry name" value="BTB/POZ_dom"/>
</dbReference>
<sequence>MSTEFFPRLSKNYIEILDDNEYYDVTIEVGQDPDVKIYRAHMIILCYRSPFLRQTLASHASNRKNNDLIHIKFSNITPHVFQNVLTYIYGGIISLDDQDISVILEILAVADQLHLQELVDYLQKYLIENKAEMMEQQFELTYQMSFQSDSLLELQQFCTDYMARSPEKMFKSLSFTSLPEKSLISLIRRDDLKMDEVNIWDHVLKWGLAQNPTINSDPTKWSEDDFNTMKDTLQNCLPYIRFFGLSSKDFLRQVRPYRKLLKDNLYEDLIEYHLDHEIEPPKNILFPRSNELGSKIININIASLISSWIDDFKITNERELYLPYEFKLLLRGSRDGFTPKKFHTLCDNIPYTVTLIKIKDTDEIIGGYNPLIWKESRDGEYGKTDESFIFSFKNKNNLEDAILSRVKDVNKAISCHIECGPTFSTDIFVGVEENDCSKEYNFNWCKKQRYEKQIRDTENFFSIEEYEVFQVVEREV</sequence>
<accession>A0A1D1Y373</accession>
<organism evidence="5">
    <name type="scientific">Anthurium amnicola</name>
    <dbReference type="NCBI Taxonomy" id="1678845"/>
    <lineage>
        <taxon>Eukaryota</taxon>
        <taxon>Viridiplantae</taxon>
        <taxon>Streptophyta</taxon>
        <taxon>Embryophyta</taxon>
        <taxon>Tracheophyta</taxon>
        <taxon>Spermatophyta</taxon>
        <taxon>Magnoliopsida</taxon>
        <taxon>Liliopsida</taxon>
        <taxon>Araceae</taxon>
        <taxon>Pothoideae</taxon>
        <taxon>Potheae</taxon>
        <taxon>Anthurium</taxon>
    </lineage>
</organism>
<dbReference type="Pfam" id="PF00651">
    <property type="entry name" value="BTB"/>
    <property type="match status" value="1"/>
</dbReference>
<dbReference type="InterPro" id="IPR011333">
    <property type="entry name" value="SKP1/BTB/POZ_sf"/>
</dbReference>
<dbReference type="InterPro" id="IPR052407">
    <property type="entry name" value="BTB_POZ_domain_cont_9"/>
</dbReference>
<evidence type="ECO:0000256" key="1">
    <source>
        <dbReference type="ARBA" id="ARBA00002668"/>
    </source>
</evidence>
<dbReference type="PROSITE" id="PS50097">
    <property type="entry name" value="BTB"/>
    <property type="match status" value="1"/>
</dbReference>
<dbReference type="Gene3D" id="1.25.40.420">
    <property type="match status" value="1"/>
</dbReference>
<dbReference type="SUPFAM" id="SSF54695">
    <property type="entry name" value="POZ domain"/>
    <property type="match status" value="1"/>
</dbReference>